<gene>
    <name evidence="1" type="ORF">BDN72DRAFT_780412</name>
</gene>
<sequence length="131" mass="15206">VSIKTHTGLTIVLEVESSDTIDNVKARTQDREGIPSDPQRSSFATSLWHAKLREDPHWQNHHFGIVYILLFRFVPLRYSRLCVVQVDPHFATNEYQLDAAVLFDFANESTLVFGKFKFYRINSLSMYRSVL</sequence>
<accession>A0ACD3A1U0</accession>
<proteinExistence type="predicted"/>
<evidence type="ECO:0000313" key="1">
    <source>
        <dbReference type="EMBL" id="TFK59680.1"/>
    </source>
</evidence>
<organism evidence="1 2">
    <name type="scientific">Pluteus cervinus</name>
    <dbReference type="NCBI Taxonomy" id="181527"/>
    <lineage>
        <taxon>Eukaryota</taxon>
        <taxon>Fungi</taxon>
        <taxon>Dikarya</taxon>
        <taxon>Basidiomycota</taxon>
        <taxon>Agaricomycotina</taxon>
        <taxon>Agaricomycetes</taxon>
        <taxon>Agaricomycetidae</taxon>
        <taxon>Agaricales</taxon>
        <taxon>Pluteineae</taxon>
        <taxon>Pluteaceae</taxon>
        <taxon>Pluteus</taxon>
    </lineage>
</organism>
<protein>
    <submittedName>
        <fullName evidence="1">Uncharacterized protein</fullName>
    </submittedName>
</protein>
<keyword evidence="2" id="KW-1185">Reference proteome</keyword>
<feature type="non-terminal residue" evidence="1">
    <location>
        <position position="1"/>
    </location>
</feature>
<dbReference type="EMBL" id="ML208918">
    <property type="protein sequence ID" value="TFK59680.1"/>
    <property type="molecule type" value="Genomic_DNA"/>
</dbReference>
<reference evidence="1 2" key="1">
    <citation type="journal article" date="2019" name="Nat. Ecol. Evol.">
        <title>Megaphylogeny resolves global patterns of mushroom evolution.</title>
        <authorList>
            <person name="Varga T."/>
            <person name="Krizsan K."/>
            <person name="Foldi C."/>
            <person name="Dima B."/>
            <person name="Sanchez-Garcia M."/>
            <person name="Sanchez-Ramirez S."/>
            <person name="Szollosi G.J."/>
            <person name="Szarkandi J.G."/>
            <person name="Papp V."/>
            <person name="Albert L."/>
            <person name="Andreopoulos W."/>
            <person name="Angelini C."/>
            <person name="Antonin V."/>
            <person name="Barry K.W."/>
            <person name="Bougher N.L."/>
            <person name="Buchanan P."/>
            <person name="Buyck B."/>
            <person name="Bense V."/>
            <person name="Catcheside P."/>
            <person name="Chovatia M."/>
            <person name="Cooper J."/>
            <person name="Damon W."/>
            <person name="Desjardin D."/>
            <person name="Finy P."/>
            <person name="Geml J."/>
            <person name="Haridas S."/>
            <person name="Hughes K."/>
            <person name="Justo A."/>
            <person name="Karasinski D."/>
            <person name="Kautmanova I."/>
            <person name="Kiss B."/>
            <person name="Kocsube S."/>
            <person name="Kotiranta H."/>
            <person name="LaButti K.M."/>
            <person name="Lechner B.E."/>
            <person name="Liimatainen K."/>
            <person name="Lipzen A."/>
            <person name="Lukacs Z."/>
            <person name="Mihaltcheva S."/>
            <person name="Morgado L.N."/>
            <person name="Niskanen T."/>
            <person name="Noordeloos M.E."/>
            <person name="Ohm R.A."/>
            <person name="Ortiz-Santana B."/>
            <person name="Ovrebo C."/>
            <person name="Racz N."/>
            <person name="Riley R."/>
            <person name="Savchenko A."/>
            <person name="Shiryaev A."/>
            <person name="Soop K."/>
            <person name="Spirin V."/>
            <person name="Szebenyi C."/>
            <person name="Tomsovsky M."/>
            <person name="Tulloss R.E."/>
            <person name="Uehling J."/>
            <person name="Grigoriev I.V."/>
            <person name="Vagvolgyi C."/>
            <person name="Papp T."/>
            <person name="Martin F.M."/>
            <person name="Miettinen O."/>
            <person name="Hibbett D.S."/>
            <person name="Nagy L.G."/>
        </authorList>
    </citation>
    <scope>NUCLEOTIDE SEQUENCE [LARGE SCALE GENOMIC DNA]</scope>
    <source>
        <strain evidence="1 2">NL-1719</strain>
    </source>
</reference>
<dbReference type="Proteomes" id="UP000308600">
    <property type="component" value="Unassembled WGS sequence"/>
</dbReference>
<name>A0ACD3A1U0_9AGAR</name>
<evidence type="ECO:0000313" key="2">
    <source>
        <dbReference type="Proteomes" id="UP000308600"/>
    </source>
</evidence>